<evidence type="ECO:0008006" key="5">
    <source>
        <dbReference type="Google" id="ProtNLM"/>
    </source>
</evidence>
<feature type="region of interest" description="Disordered" evidence="1">
    <location>
        <begin position="27"/>
        <end position="91"/>
    </location>
</feature>
<evidence type="ECO:0000313" key="4">
    <source>
        <dbReference type="Proteomes" id="UP000295334"/>
    </source>
</evidence>
<keyword evidence="2" id="KW-0732">Signal</keyword>
<gene>
    <name evidence="3" type="ORF">EPD60_08040</name>
</gene>
<keyword evidence="4" id="KW-1185">Reference proteome</keyword>
<sequence length="91" mass="9919">MMKSIQMKMACFLLLLLAACGDRSAKEQETDLSTADSTIIRYTPDTGPLTDTDDFNKPSSEDITLDSPLGSPSPGWDTVLRNPEGGTRKPR</sequence>
<organism evidence="3 4">
    <name type="scientific">Flaviaesturariibacter flavus</name>
    <dbReference type="NCBI Taxonomy" id="2502780"/>
    <lineage>
        <taxon>Bacteria</taxon>
        <taxon>Pseudomonadati</taxon>
        <taxon>Bacteroidota</taxon>
        <taxon>Chitinophagia</taxon>
        <taxon>Chitinophagales</taxon>
        <taxon>Chitinophagaceae</taxon>
        <taxon>Flaviaestuariibacter</taxon>
    </lineage>
</organism>
<comment type="caution">
    <text evidence="3">The sequence shown here is derived from an EMBL/GenBank/DDBJ whole genome shotgun (WGS) entry which is preliminary data.</text>
</comment>
<dbReference type="PROSITE" id="PS51257">
    <property type="entry name" value="PROKAR_LIPOPROTEIN"/>
    <property type="match status" value="1"/>
</dbReference>
<evidence type="ECO:0000256" key="2">
    <source>
        <dbReference type="SAM" id="SignalP"/>
    </source>
</evidence>
<name>A0A4R1BAG8_9BACT</name>
<evidence type="ECO:0000256" key="1">
    <source>
        <dbReference type="SAM" id="MobiDB-lite"/>
    </source>
</evidence>
<dbReference type="RefSeq" id="WP_165871473.1">
    <property type="nucleotide sequence ID" value="NZ_SJZI01000042.1"/>
</dbReference>
<feature type="chain" id="PRO_5020666628" description="Secreted protein" evidence="2">
    <location>
        <begin position="26"/>
        <end position="91"/>
    </location>
</feature>
<evidence type="ECO:0000313" key="3">
    <source>
        <dbReference type="EMBL" id="TCJ13955.1"/>
    </source>
</evidence>
<dbReference type="AlphaFoldDB" id="A0A4R1BAG8"/>
<feature type="signal peptide" evidence="2">
    <location>
        <begin position="1"/>
        <end position="25"/>
    </location>
</feature>
<protein>
    <recommendedName>
        <fullName evidence="5">Secreted protein</fullName>
    </recommendedName>
</protein>
<accession>A0A4R1BAG8</accession>
<reference evidence="3 4" key="1">
    <citation type="submission" date="2019-03" db="EMBL/GenBank/DDBJ databases">
        <authorList>
            <person name="Kim M.K.M."/>
        </authorList>
    </citation>
    <scope>NUCLEOTIDE SEQUENCE [LARGE SCALE GENOMIC DNA]</scope>
    <source>
        <strain evidence="3 4">17J68-12</strain>
    </source>
</reference>
<dbReference type="Proteomes" id="UP000295334">
    <property type="component" value="Unassembled WGS sequence"/>
</dbReference>
<proteinExistence type="predicted"/>
<dbReference type="EMBL" id="SJZI01000042">
    <property type="protein sequence ID" value="TCJ13955.1"/>
    <property type="molecule type" value="Genomic_DNA"/>
</dbReference>